<keyword evidence="6" id="KW-1185">Reference proteome</keyword>
<dbReference type="PROSITE" id="PS50088">
    <property type="entry name" value="ANK_REPEAT"/>
    <property type="match status" value="1"/>
</dbReference>
<dbReference type="PROSITE" id="PS50297">
    <property type="entry name" value="ANK_REP_REGION"/>
    <property type="match status" value="1"/>
</dbReference>
<dbReference type="Pfam" id="PF12796">
    <property type="entry name" value="Ank_2"/>
    <property type="match status" value="1"/>
</dbReference>
<dbReference type="SMART" id="SM00248">
    <property type="entry name" value="ANK"/>
    <property type="match status" value="4"/>
</dbReference>
<dbReference type="GO" id="GO:0051059">
    <property type="term" value="F:NF-kappaB binding"/>
    <property type="evidence" value="ECO:0007669"/>
    <property type="project" value="TreeGrafter"/>
</dbReference>
<keyword evidence="2 3" id="KW-0040">ANK repeat</keyword>
<dbReference type="GO" id="GO:0071356">
    <property type="term" value="P:cellular response to tumor necrosis factor"/>
    <property type="evidence" value="ECO:0007669"/>
    <property type="project" value="TreeGrafter"/>
</dbReference>
<dbReference type="PANTHER" id="PTHR46680:SF3">
    <property type="entry name" value="NF-KAPPA-B INHIBITOR CACTUS"/>
    <property type="match status" value="1"/>
</dbReference>
<evidence type="ECO:0000256" key="4">
    <source>
        <dbReference type="SAM" id="MobiDB-lite"/>
    </source>
</evidence>
<dbReference type="PANTHER" id="PTHR46680">
    <property type="entry name" value="NF-KAPPA-B INHIBITOR ALPHA"/>
    <property type="match status" value="1"/>
</dbReference>
<accession>A0AA35RFQ7</accession>
<dbReference type="GO" id="GO:0005829">
    <property type="term" value="C:cytosol"/>
    <property type="evidence" value="ECO:0007669"/>
    <property type="project" value="TreeGrafter"/>
</dbReference>
<dbReference type="AlphaFoldDB" id="A0AA35RFQ7"/>
<dbReference type="InterPro" id="IPR051070">
    <property type="entry name" value="NF-kappa-B_inhibitor"/>
</dbReference>
<evidence type="ECO:0000256" key="1">
    <source>
        <dbReference type="ARBA" id="ARBA00022737"/>
    </source>
</evidence>
<dbReference type="EMBL" id="CASHTH010001010">
    <property type="protein sequence ID" value="CAI8010147.1"/>
    <property type="molecule type" value="Genomic_DNA"/>
</dbReference>
<keyword evidence="1" id="KW-0677">Repeat</keyword>
<sequence length="386" mass="42329">MTAMHWAVHQDGVKCLEMLLKADHTYFKDHRGRTVLHLSAEAGSLTACELIIRLRADAVHDLDRMGRTPLHYAAACSRVDVCALLLDRGSDAAHRDLTGKTAIEYARLKRFDYVVALLTCHGTAVADFARTSRSNSVSSLLSRAKSFSNLPTSGDAPVNQDVITESLHAVPSSSERDRGSGVDTSALSDGAFLGRFVPDKNDPVQHFFFWVDAGSSKLHWSRKTDRRRAQEATIHEVHRGPSKALRRNPAFSPSELHQHVFWLKTDFGILDLLAYNNASYRNWVGGLAKIARGAQAKTRKNPPDGGENRSGAENAVASPRKTEAKKYRLKVKRSAAVAPALVIENESAGGLREGWSEDHTCDSEAELTTDDSISEGSPQHGIDDII</sequence>
<evidence type="ECO:0000313" key="6">
    <source>
        <dbReference type="Proteomes" id="UP001174909"/>
    </source>
</evidence>
<dbReference type="SUPFAM" id="SSF48403">
    <property type="entry name" value="Ankyrin repeat"/>
    <property type="match status" value="1"/>
</dbReference>
<gene>
    <name evidence="5" type="ORF">GBAR_LOCUS6707</name>
</gene>
<dbReference type="InterPro" id="IPR036770">
    <property type="entry name" value="Ankyrin_rpt-contain_sf"/>
</dbReference>
<evidence type="ECO:0000256" key="3">
    <source>
        <dbReference type="PROSITE-ProRule" id="PRU00023"/>
    </source>
</evidence>
<organism evidence="5 6">
    <name type="scientific">Geodia barretti</name>
    <name type="common">Barrett's horny sponge</name>
    <dbReference type="NCBI Taxonomy" id="519541"/>
    <lineage>
        <taxon>Eukaryota</taxon>
        <taxon>Metazoa</taxon>
        <taxon>Porifera</taxon>
        <taxon>Demospongiae</taxon>
        <taxon>Heteroscleromorpha</taxon>
        <taxon>Tetractinellida</taxon>
        <taxon>Astrophorina</taxon>
        <taxon>Geodiidae</taxon>
        <taxon>Geodia</taxon>
    </lineage>
</organism>
<feature type="region of interest" description="Disordered" evidence="4">
    <location>
        <begin position="348"/>
        <end position="386"/>
    </location>
</feature>
<feature type="region of interest" description="Disordered" evidence="4">
    <location>
        <begin position="293"/>
        <end position="324"/>
    </location>
</feature>
<dbReference type="Proteomes" id="UP001174909">
    <property type="component" value="Unassembled WGS sequence"/>
</dbReference>
<feature type="repeat" description="ANK" evidence="3">
    <location>
        <begin position="65"/>
        <end position="97"/>
    </location>
</feature>
<feature type="compositionally biased region" description="Acidic residues" evidence="4">
    <location>
        <begin position="363"/>
        <end position="373"/>
    </location>
</feature>
<evidence type="ECO:0000256" key="2">
    <source>
        <dbReference type="ARBA" id="ARBA00023043"/>
    </source>
</evidence>
<protein>
    <submittedName>
        <fullName evidence="5">POTE ankyrin domain family member M</fullName>
    </submittedName>
</protein>
<evidence type="ECO:0000313" key="5">
    <source>
        <dbReference type="EMBL" id="CAI8010147.1"/>
    </source>
</evidence>
<reference evidence="5" key="1">
    <citation type="submission" date="2023-03" db="EMBL/GenBank/DDBJ databases">
        <authorList>
            <person name="Steffen K."/>
            <person name="Cardenas P."/>
        </authorList>
    </citation>
    <scope>NUCLEOTIDE SEQUENCE</scope>
</reference>
<proteinExistence type="predicted"/>
<dbReference type="InterPro" id="IPR002110">
    <property type="entry name" value="Ankyrin_rpt"/>
</dbReference>
<dbReference type="Gene3D" id="1.25.40.20">
    <property type="entry name" value="Ankyrin repeat-containing domain"/>
    <property type="match status" value="1"/>
</dbReference>
<comment type="caution">
    <text evidence="5">The sequence shown here is derived from an EMBL/GenBank/DDBJ whole genome shotgun (WGS) entry which is preliminary data.</text>
</comment>
<name>A0AA35RFQ7_GEOBA</name>